<gene>
    <name evidence="3" type="primary">LOC111123418</name>
</gene>
<protein>
    <submittedName>
        <fullName evidence="3">Gem-associated protein 8-like isoform X1</fullName>
    </submittedName>
</protein>
<accession>A0A8B8D032</accession>
<organism evidence="2 3">
    <name type="scientific">Crassostrea virginica</name>
    <name type="common">Eastern oyster</name>
    <dbReference type="NCBI Taxonomy" id="6565"/>
    <lineage>
        <taxon>Eukaryota</taxon>
        <taxon>Metazoa</taxon>
        <taxon>Spiralia</taxon>
        <taxon>Lophotrochozoa</taxon>
        <taxon>Mollusca</taxon>
        <taxon>Bivalvia</taxon>
        <taxon>Autobranchia</taxon>
        <taxon>Pteriomorphia</taxon>
        <taxon>Ostreida</taxon>
        <taxon>Ostreoidea</taxon>
        <taxon>Ostreidae</taxon>
        <taxon>Crassostrea</taxon>
    </lineage>
</organism>
<reference evidence="3" key="1">
    <citation type="submission" date="2025-08" db="UniProtKB">
        <authorList>
            <consortium name="RefSeq"/>
        </authorList>
    </citation>
    <scope>IDENTIFICATION</scope>
    <source>
        <tissue evidence="3">Whole sample</tissue>
    </source>
</reference>
<dbReference type="AlphaFoldDB" id="A0A8B8D032"/>
<keyword evidence="2" id="KW-1185">Reference proteome</keyword>
<dbReference type="GeneID" id="111123418"/>
<sequence length="352" mass="40006">MDTASTGITSYNIALHDQQQTFAFQGYWMEESDSSMTNGDQSAMTDSMKMENRILSVESEDILSSELTSSDSEARTSELNNTLTSLTPDPDLSNTDGDYIAKVRPSEYSSCSSCLDSSSCFTDESLDEASPQKRSKKLSGFSSQTWHLNRCFDRYWKHYFHSMSWCHRHFYLMRCMSDYTHSRGQHQLRKRGLGRSSGTAMRGTCSLKRGVRGQRGQGRVREKTKAQSDVGAESDDSEVYEMELTDEMVRFFAHSEEHRKQRDASKEIIGKDGKVQKRIEIEEVKANKKPPTVSAPTERPGVRRTAEMTKLYGKGAAMIHGMETAIQMSYDRTADIQQPKYWPNMPLKIVFS</sequence>
<dbReference type="OrthoDB" id="5989213at2759"/>
<dbReference type="Proteomes" id="UP000694844">
    <property type="component" value="Chromosome 3"/>
</dbReference>
<dbReference type="InterPro" id="IPR034754">
    <property type="entry name" value="GEMIN8"/>
</dbReference>
<dbReference type="GO" id="GO:0032797">
    <property type="term" value="C:SMN complex"/>
    <property type="evidence" value="ECO:0007669"/>
    <property type="project" value="InterPro"/>
</dbReference>
<dbReference type="GO" id="GO:0000387">
    <property type="term" value="P:spliceosomal snRNP assembly"/>
    <property type="evidence" value="ECO:0007669"/>
    <property type="project" value="InterPro"/>
</dbReference>
<proteinExistence type="predicted"/>
<dbReference type="PANTHER" id="PTHR16238">
    <property type="entry name" value="GEM-ASSOCIATED PROTEIN 8"/>
    <property type="match status" value="1"/>
</dbReference>
<evidence type="ECO:0000313" key="3">
    <source>
        <dbReference type="RefSeq" id="XP_022321433.1"/>
    </source>
</evidence>
<dbReference type="Pfam" id="PF15348">
    <property type="entry name" value="GEMIN8"/>
    <property type="match status" value="1"/>
</dbReference>
<dbReference type="PANTHER" id="PTHR16238:SF7">
    <property type="entry name" value="GEM-ASSOCIATED PROTEIN 8"/>
    <property type="match status" value="1"/>
</dbReference>
<name>A0A8B8D032_CRAVI</name>
<feature type="compositionally biased region" description="Low complexity" evidence="1">
    <location>
        <begin position="77"/>
        <end position="87"/>
    </location>
</feature>
<feature type="region of interest" description="Disordered" evidence="1">
    <location>
        <begin position="210"/>
        <end position="237"/>
    </location>
</feature>
<evidence type="ECO:0000313" key="2">
    <source>
        <dbReference type="Proteomes" id="UP000694844"/>
    </source>
</evidence>
<feature type="region of interest" description="Disordered" evidence="1">
    <location>
        <begin position="65"/>
        <end position="98"/>
    </location>
</feature>
<dbReference type="RefSeq" id="XP_022321433.1">
    <property type="nucleotide sequence ID" value="XM_022465725.1"/>
</dbReference>
<evidence type="ECO:0000256" key="1">
    <source>
        <dbReference type="SAM" id="MobiDB-lite"/>
    </source>
</evidence>
<dbReference type="KEGG" id="cvn:111123418"/>